<dbReference type="Proteomes" id="UP000191612">
    <property type="component" value="Unassembled WGS sequence"/>
</dbReference>
<accession>A0A1V6R2P7</accession>
<dbReference type="EMBL" id="MDYO01000019">
    <property type="protein sequence ID" value="OQD95651.1"/>
    <property type="molecule type" value="Genomic_DNA"/>
</dbReference>
<organism evidence="1 2">
    <name type="scientific">Penicillium solitum</name>
    <dbReference type="NCBI Taxonomy" id="60172"/>
    <lineage>
        <taxon>Eukaryota</taxon>
        <taxon>Fungi</taxon>
        <taxon>Dikarya</taxon>
        <taxon>Ascomycota</taxon>
        <taxon>Pezizomycotina</taxon>
        <taxon>Eurotiomycetes</taxon>
        <taxon>Eurotiomycetidae</taxon>
        <taxon>Eurotiales</taxon>
        <taxon>Aspergillaceae</taxon>
        <taxon>Penicillium</taxon>
    </lineage>
</organism>
<evidence type="ECO:0000313" key="1">
    <source>
        <dbReference type="EMBL" id="OQD95651.1"/>
    </source>
</evidence>
<gene>
    <name evidence="1" type="ORF">PENSOL_c019G11832</name>
</gene>
<name>A0A1V6R2P7_9EURO</name>
<evidence type="ECO:0000313" key="2">
    <source>
        <dbReference type="Proteomes" id="UP000191612"/>
    </source>
</evidence>
<keyword evidence="2" id="KW-1185">Reference proteome</keyword>
<comment type="caution">
    <text evidence="1">The sequence shown here is derived from an EMBL/GenBank/DDBJ whole genome shotgun (WGS) entry which is preliminary data.</text>
</comment>
<dbReference type="AlphaFoldDB" id="A0A1V6R2P7"/>
<reference evidence="2" key="1">
    <citation type="journal article" date="2017" name="Nat. Microbiol.">
        <title>Global analysis of biosynthetic gene clusters reveals vast potential of secondary metabolite production in Penicillium species.</title>
        <authorList>
            <person name="Nielsen J.C."/>
            <person name="Grijseels S."/>
            <person name="Prigent S."/>
            <person name="Ji B."/>
            <person name="Dainat J."/>
            <person name="Nielsen K.F."/>
            <person name="Frisvad J.C."/>
            <person name="Workman M."/>
            <person name="Nielsen J."/>
        </authorList>
    </citation>
    <scope>NUCLEOTIDE SEQUENCE [LARGE SCALE GENOMIC DNA]</scope>
    <source>
        <strain evidence="2">IBT 29525</strain>
    </source>
</reference>
<proteinExistence type="predicted"/>
<protein>
    <submittedName>
        <fullName evidence="1">Uncharacterized protein</fullName>
    </submittedName>
</protein>
<dbReference type="STRING" id="60172.A0A1V6R2P7"/>
<sequence length="110" mass="13131">MYESWESGDFWIVYAATHSFAFDEIYWQKIDPRFFGLTEDLEGAWKERLGLLDEKEREEMEILVARKLREMDTRTLSWDPDEYTLAFHKQLKSQEKAKVENSLKESVTGD</sequence>